<reference evidence="2 3" key="1">
    <citation type="journal article" date="2014" name="Int. J. Syst. Evol. Microbiol.">
        <title>Nocardia vulneris sp. nov., isolated from wounds of human patients in North America.</title>
        <authorList>
            <person name="Lasker B.A."/>
            <person name="Bell M."/>
            <person name="Klenk H.P."/>
            <person name="Sproer C."/>
            <person name="Schumann C."/>
            <person name="Schumann P."/>
            <person name="Brown J.M."/>
        </authorList>
    </citation>
    <scope>NUCLEOTIDE SEQUENCE [LARGE SCALE GENOMIC DNA]</scope>
    <source>
        <strain evidence="2 3">W9851</strain>
    </source>
</reference>
<evidence type="ECO:0008006" key="4">
    <source>
        <dbReference type="Google" id="ProtNLM"/>
    </source>
</evidence>
<keyword evidence="3" id="KW-1185">Reference proteome</keyword>
<evidence type="ECO:0000313" key="3">
    <source>
        <dbReference type="Proteomes" id="UP000031364"/>
    </source>
</evidence>
<accession>A0ABR4Z2S3</accession>
<gene>
    <name evidence="2" type="ORF">FG87_41775</name>
</gene>
<comment type="caution">
    <text evidence="2">The sequence shown here is derived from an EMBL/GenBank/DDBJ whole genome shotgun (WGS) entry which is preliminary data.</text>
</comment>
<sequence length="123" mass="13401">MMALATNQDVEARLGRSLNTSELSRVPGLLDEASDLVAGHLRPRPVPDPAPDVIRRVVSRMVARVLESPTDQVGMSAQQMSAGPFQVSNTYGPDSRTGGPWLTKQDRITLRPYAFGAVSVRTW</sequence>
<evidence type="ECO:0000256" key="1">
    <source>
        <dbReference type="SAM" id="MobiDB-lite"/>
    </source>
</evidence>
<name>A0ABR4Z2S3_9NOCA</name>
<evidence type="ECO:0000313" key="2">
    <source>
        <dbReference type="EMBL" id="KIA59622.1"/>
    </source>
</evidence>
<dbReference type="EMBL" id="JNFP01000100">
    <property type="protein sequence ID" value="KIA59622.1"/>
    <property type="molecule type" value="Genomic_DNA"/>
</dbReference>
<feature type="region of interest" description="Disordered" evidence="1">
    <location>
        <begin position="84"/>
        <end position="103"/>
    </location>
</feature>
<protein>
    <recommendedName>
        <fullName evidence="4">Head-to-tail adaptor</fullName>
    </recommendedName>
</protein>
<proteinExistence type="predicted"/>
<dbReference type="Proteomes" id="UP000031364">
    <property type="component" value="Unassembled WGS sequence"/>
</dbReference>
<organism evidence="2 3">
    <name type="scientific">Nocardia vulneris</name>
    <dbReference type="NCBI Taxonomy" id="1141657"/>
    <lineage>
        <taxon>Bacteria</taxon>
        <taxon>Bacillati</taxon>
        <taxon>Actinomycetota</taxon>
        <taxon>Actinomycetes</taxon>
        <taxon>Mycobacteriales</taxon>
        <taxon>Nocardiaceae</taxon>
        <taxon>Nocardia</taxon>
    </lineage>
</organism>